<dbReference type="AlphaFoldDB" id="A0A3N4CWF2"/>
<dbReference type="EC" id="2.1.1.297" evidence="1"/>
<evidence type="ECO:0000313" key="10">
    <source>
        <dbReference type="Proteomes" id="UP000273044"/>
    </source>
</evidence>
<evidence type="ECO:0000313" key="9">
    <source>
        <dbReference type="EMBL" id="VEH70067.1"/>
    </source>
</evidence>
<dbReference type="InterPro" id="IPR050320">
    <property type="entry name" value="N5-glutamine_MTase"/>
</dbReference>
<keyword evidence="4" id="KW-0949">S-adenosyl-L-methionine</keyword>
<dbReference type="NCBIfam" id="TIGR00536">
    <property type="entry name" value="hemK_fam"/>
    <property type="match status" value="1"/>
</dbReference>
<evidence type="ECO:0000256" key="5">
    <source>
        <dbReference type="ARBA" id="ARBA00048391"/>
    </source>
</evidence>
<evidence type="ECO:0000259" key="7">
    <source>
        <dbReference type="Pfam" id="PF17827"/>
    </source>
</evidence>
<name>A0A3N4CWF2_9ACTN</name>
<organism evidence="9 10">
    <name type="scientific">Arachnia propionica</name>
    <dbReference type="NCBI Taxonomy" id="1750"/>
    <lineage>
        <taxon>Bacteria</taxon>
        <taxon>Bacillati</taxon>
        <taxon>Actinomycetota</taxon>
        <taxon>Actinomycetes</taxon>
        <taxon>Propionibacteriales</taxon>
        <taxon>Propionibacteriaceae</taxon>
        <taxon>Arachnia</taxon>
    </lineage>
</organism>
<dbReference type="PANTHER" id="PTHR18895">
    <property type="entry name" value="HEMK METHYLTRANSFERASE"/>
    <property type="match status" value="1"/>
</dbReference>
<dbReference type="Gene3D" id="3.40.50.150">
    <property type="entry name" value="Vaccinia Virus protein VP39"/>
    <property type="match status" value="1"/>
</dbReference>
<dbReference type="CDD" id="cd02440">
    <property type="entry name" value="AdoMet_MTases"/>
    <property type="match status" value="1"/>
</dbReference>
<dbReference type="OrthoDB" id="9800643at2"/>
<accession>A0A3N4CWF2</accession>
<dbReference type="EMBL" id="LR134406">
    <property type="protein sequence ID" value="VEH70067.1"/>
    <property type="molecule type" value="Genomic_DNA"/>
</dbReference>
<evidence type="ECO:0000259" key="6">
    <source>
        <dbReference type="Pfam" id="PF05175"/>
    </source>
</evidence>
<dbReference type="GO" id="GO:0102559">
    <property type="term" value="F:peptide chain release factor N(5)-glutamine methyltransferase activity"/>
    <property type="evidence" value="ECO:0007669"/>
    <property type="project" value="UniProtKB-EC"/>
</dbReference>
<dbReference type="InterPro" id="IPR019874">
    <property type="entry name" value="RF_methyltr_PrmC"/>
</dbReference>
<dbReference type="InterPro" id="IPR029063">
    <property type="entry name" value="SAM-dependent_MTases_sf"/>
</dbReference>
<dbReference type="PANTHER" id="PTHR18895:SF74">
    <property type="entry name" value="MTRF1L RELEASE FACTOR GLUTAMINE METHYLTRANSFERASE"/>
    <property type="match status" value="1"/>
</dbReference>
<reference evidence="9 10" key="1">
    <citation type="submission" date="2018-12" db="EMBL/GenBank/DDBJ databases">
        <authorList>
            <consortium name="Pathogen Informatics"/>
        </authorList>
    </citation>
    <scope>NUCLEOTIDE SEQUENCE [LARGE SCALE GENOMIC DNA]</scope>
    <source>
        <strain evidence="9 10">NCTC12967</strain>
    </source>
</reference>
<dbReference type="Pfam" id="PF17827">
    <property type="entry name" value="PrmC_N"/>
    <property type="match status" value="1"/>
</dbReference>
<dbReference type="EMBL" id="CP072385">
    <property type="protein sequence ID" value="QUC09929.1"/>
    <property type="molecule type" value="Genomic_DNA"/>
</dbReference>
<dbReference type="NCBIfam" id="TIGR03534">
    <property type="entry name" value="RF_mod_PrmC"/>
    <property type="match status" value="1"/>
</dbReference>
<keyword evidence="2 9" id="KW-0489">Methyltransferase</keyword>
<dbReference type="InterPro" id="IPR007848">
    <property type="entry name" value="Small_mtfrase_dom"/>
</dbReference>
<dbReference type="RefSeq" id="WP_041696392.1">
    <property type="nucleotide sequence ID" value="NZ_CAURRE010000003.1"/>
</dbReference>
<evidence type="ECO:0000256" key="1">
    <source>
        <dbReference type="ARBA" id="ARBA00012771"/>
    </source>
</evidence>
<protein>
    <recommendedName>
        <fullName evidence="1">peptide chain release factor N(5)-glutamine methyltransferase</fullName>
        <ecNumber evidence="1">2.1.1.297</ecNumber>
    </recommendedName>
</protein>
<dbReference type="InterPro" id="IPR002052">
    <property type="entry name" value="DNA_methylase_N6_adenine_CS"/>
</dbReference>
<dbReference type="Gene3D" id="1.10.8.10">
    <property type="entry name" value="DNA helicase RuvA subunit, C-terminal domain"/>
    <property type="match status" value="1"/>
</dbReference>
<sequence length="280" mass="30433">MRAWDLVLEVSEQLAEAGVTTPAADARWLVCHALECDSAALILRDASPGDRDRVAGFVARRKTGEPVQHITGRAPFRYETLDVGPGVFIPRPETELLVDEVLAHLAGLPAGRHRVVELCAGSGAITRSLARERGGLELHAVERSSDAWPWLLRNLEGLGVDCRREDMSEAFHDLDARVDVVVANPPYVPTGLRGRLPAEVTHDPAEALFGGEDGLEAIRVVHSVARRLLAPGGLVAMEHDQSHAEQVRGIFSDGFSEIRTVRDLAGYPRHLVARRGRIGG</sequence>
<feature type="domain" description="Release factor glutamine methyltransferase N-terminal" evidence="7">
    <location>
        <begin position="7"/>
        <end position="72"/>
    </location>
</feature>
<dbReference type="SUPFAM" id="SSF53335">
    <property type="entry name" value="S-adenosyl-L-methionine-dependent methyltransferases"/>
    <property type="match status" value="1"/>
</dbReference>
<dbReference type="InterPro" id="IPR004556">
    <property type="entry name" value="HemK-like"/>
</dbReference>
<comment type="catalytic activity">
    <reaction evidence="5">
        <text>L-glutaminyl-[peptide chain release factor] + S-adenosyl-L-methionine = N(5)-methyl-L-glutaminyl-[peptide chain release factor] + S-adenosyl-L-homocysteine + H(+)</text>
        <dbReference type="Rhea" id="RHEA:42896"/>
        <dbReference type="Rhea" id="RHEA-COMP:10271"/>
        <dbReference type="Rhea" id="RHEA-COMP:10272"/>
        <dbReference type="ChEBI" id="CHEBI:15378"/>
        <dbReference type="ChEBI" id="CHEBI:30011"/>
        <dbReference type="ChEBI" id="CHEBI:57856"/>
        <dbReference type="ChEBI" id="CHEBI:59789"/>
        <dbReference type="ChEBI" id="CHEBI:61891"/>
        <dbReference type="EC" id="2.1.1.297"/>
    </reaction>
</comment>
<keyword evidence="3 9" id="KW-0808">Transferase</keyword>
<dbReference type="GeneID" id="64406826"/>
<dbReference type="PROSITE" id="PS00092">
    <property type="entry name" value="N6_MTASE"/>
    <property type="match status" value="1"/>
</dbReference>
<dbReference type="Proteomes" id="UP000677180">
    <property type="component" value="Chromosome"/>
</dbReference>
<evidence type="ECO:0000256" key="3">
    <source>
        <dbReference type="ARBA" id="ARBA00022679"/>
    </source>
</evidence>
<feature type="domain" description="Methyltransferase small" evidence="6">
    <location>
        <begin position="104"/>
        <end position="188"/>
    </location>
</feature>
<evidence type="ECO:0000256" key="4">
    <source>
        <dbReference type="ARBA" id="ARBA00022691"/>
    </source>
</evidence>
<keyword evidence="10" id="KW-1185">Reference proteome</keyword>
<dbReference type="GO" id="GO:0032259">
    <property type="term" value="P:methylation"/>
    <property type="evidence" value="ECO:0007669"/>
    <property type="project" value="UniProtKB-KW"/>
</dbReference>
<proteinExistence type="predicted"/>
<evidence type="ECO:0000313" key="8">
    <source>
        <dbReference type="EMBL" id="QUC09929.1"/>
    </source>
</evidence>
<evidence type="ECO:0000256" key="2">
    <source>
        <dbReference type="ARBA" id="ARBA00022603"/>
    </source>
</evidence>
<dbReference type="Pfam" id="PF05175">
    <property type="entry name" value="MTS"/>
    <property type="match status" value="1"/>
</dbReference>
<dbReference type="InterPro" id="IPR040758">
    <property type="entry name" value="PrmC_N"/>
</dbReference>
<dbReference type="Proteomes" id="UP000273044">
    <property type="component" value="Chromosome"/>
</dbReference>
<dbReference type="GO" id="GO:0003676">
    <property type="term" value="F:nucleic acid binding"/>
    <property type="evidence" value="ECO:0007669"/>
    <property type="project" value="InterPro"/>
</dbReference>
<gene>
    <name evidence="9" type="primary">prmC_3</name>
    <name evidence="8" type="synonym">prmC</name>
    <name evidence="8" type="ORF">J5A53_08795</name>
    <name evidence="9" type="ORF">NCTC12967_01352</name>
</gene>
<reference evidence="8" key="2">
    <citation type="submission" date="2021-03" db="EMBL/GenBank/DDBJ databases">
        <title>Human Oral Microbial Genomes.</title>
        <authorList>
            <person name="Johnston C.D."/>
            <person name="Chen T."/>
            <person name="Dewhirst F.E."/>
        </authorList>
    </citation>
    <scope>NUCLEOTIDE SEQUENCE</scope>
    <source>
        <strain evidence="8">F0714</strain>
    </source>
</reference>